<reference evidence="1 2" key="2">
    <citation type="submission" date="2018-06" db="EMBL/GenBank/DDBJ databases">
        <title>Metagenomic assembly of (sub)arctic Cyanobacteria and their associated microbiome from non-axenic cultures.</title>
        <authorList>
            <person name="Baurain D."/>
        </authorList>
    </citation>
    <scope>NUCLEOTIDE SEQUENCE [LARGE SCALE GENOMIC DNA]</scope>
    <source>
        <strain evidence="1">ULC041bin1</strain>
    </source>
</reference>
<sequence length="146" mass="16264">MERGLLWLPLLAVFIGLAWAGWHEFQKVQAYEAWATGFDRSKYDIKSMLGQRGDRLTWGRPTRQGPIDLTTLSLAQVGTLQLQINGQKINSQTVADEPLPTKGKIELVLATNSGETYCIPFTDADLAHRWEKALHQSLQALKSASA</sequence>
<accession>A0A2W4WEI3</accession>
<proteinExistence type="predicted"/>
<dbReference type="Proteomes" id="UP000249081">
    <property type="component" value="Unassembled WGS sequence"/>
</dbReference>
<evidence type="ECO:0000313" key="2">
    <source>
        <dbReference type="Proteomes" id="UP000249081"/>
    </source>
</evidence>
<comment type="caution">
    <text evidence="1">The sequence shown here is derived from an EMBL/GenBank/DDBJ whole genome shotgun (WGS) entry which is preliminary data.</text>
</comment>
<reference evidence="2" key="1">
    <citation type="submission" date="2018-04" db="EMBL/GenBank/DDBJ databases">
        <authorList>
            <person name="Cornet L."/>
        </authorList>
    </citation>
    <scope>NUCLEOTIDE SEQUENCE [LARGE SCALE GENOMIC DNA]</scope>
</reference>
<name>A0A2W4WEI3_9CYAN</name>
<protein>
    <submittedName>
        <fullName evidence="1">Uncharacterized protein</fullName>
    </submittedName>
</protein>
<evidence type="ECO:0000313" key="1">
    <source>
        <dbReference type="EMBL" id="PZO42910.1"/>
    </source>
</evidence>
<gene>
    <name evidence="1" type="ORF">DCF17_07385</name>
</gene>
<organism evidence="1 2">
    <name type="scientific">Shackletoniella antarctica</name>
    <dbReference type="NCBI Taxonomy" id="268115"/>
    <lineage>
        <taxon>Bacteria</taxon>
        <taxon>Bacillati</taxon>
        <taxon>Cyanobacteriota</taxon>
        <taxon>Cyanophyceae</taxon>
        <taxon>Oculatellales</taxon>
        <taxon>Oculatellaceae</taxon>
        <taxon>Shackletoniella</taxon>
    </lineage>
</organism>
<dbReference type="EMBL" id="QBMN01000038">
    <property type="protein sequence ID" value="PZO42910.1"/>
    <property type="molecule type" value="Genomic_DNA"/>
</dbReference>
<dbReference type="AlphaFoldDB" id="A0A2W4WEI3"/>